<evidence type="ECO:0000313" key="4">
    <source>
        <dbReference type="Proteomes" id="UP001158049"/>
    </source>
</evidence>
<dbReference type="Gene3D" id="3.30.530.20">
    <property type="match status" value="1"/>
</dbReference>
<dbReference type="Proteomes" id="UP001158049">
    <property type="component" value="Unassembled WGS sequence"/>
</dbReference>
<dbReference type="Pfam" id="PF08327">
    <property type="entry name" value="AHSA1"/>
    <property type="match status" value="1"/>
</dbReference>
<keyword evidence="4" id="KW-1185">Reference proteome</keyword>
<feature type="domain" description="Activator of Hsp90 ATPase homologue 1/2-like C-terminal" evidence="2">
    <location>
        <begin position="16"/>
        <end position="160"/>
    </location>
</feature>
<proteinExistence type="inferred from homology"/>
<evidence type="ECO:0000256" key="1">
    <source>
        <dbReference type="ARBA" id="ARBA00006817"/>
    </source>
</evidence>
<evidence type="ECO:0000313" key="3">
    <source>
        <dbReference type="EMBL" id="SMP43929.1"/>
    </source>
</evidence>
<dbReference type="InterPro" id="IPR023393">
    <property type="entry name" value="START-like_dom_sf"/>
</dbReference>
<accession>A0ABY1PSX4</accession>
<protein>
    <submittedName>
        <fullName evidence="3">Uncharacterized conserved protein YndB, AHSA1/START domain</fullName>
    </submittedName>
</protein>
<comment type="similarity">
    <text evidence="1">Belongs to the AHA1 family.</text>
</comment>
<comment type="caution">
    <text evidence="3">The sequence shown here is derived from an EMBL/GenBank/DDBJ whole genome shotgun (WGS) entry which is preliminary data.</text>
</comment>
<sequence length="164" mass="18337">MDFDPKLDLQQVREIDVPVADVWRGWTTPDVLMQWFCPRPWKVVECEIDLRPGGIFRTVMQSPEGQNMPANAGAYLVVEPQKRLVWTNALGPGYRPNPPSDDQQMGFVFVVDLRLEAMPDGGTRYHARVMHATEAACAAHAAMGFEQGWNVALDQLVALMKQGG</sequence>
<evidence type="ECO:0000259" key="2">
    <source>
        <dbReference type="Pfam" id="PF08327"/>
    </source>
</evidence>
<reference evidence="3 4" key="1">
    <citation type="submission" date="2017-05" db="EMBL/GenBank/DDBJ databases">
        <authorList>
            <person name="Varghese N."/>
            <person name="Submissions S."/>
        </authorList>
    </citation>
    <scope>NUCLEOTIDE SEQUENCE [LARGE SCALE GENOMIC DNA]</scope>
    <source>
        <strain evidence="3 4">DSM 26001</strain>
    </source>
</reference>
<dbReference type="InterPro" id="IPR013538">
    <property type="entry name" value="ASHA1/2-like_C"/>
</dbReference>
<gene>
    <name evidence="3" type="ORF">SAMN06295970_101361</name>
</gene>
<name>A0ABY1PSX4_9BURK</name>
<dbReference type="EMBL" id="FXUL01000001">
    <property type="protein sequence ID" value="SMP43929.1"/>
    <property type="molecule type" value="Genomic_DNA"/>
</dbReference>
<dbReference type="SUPFAM" id="SSF55961">
    <property type="entry name" value="Bet v1-like"/>
    <property type="match status" value="1"/>
</dbReference>
<organism evidence="3 4">
    <name type="scientific">Noviherbaspirillum suwonense</name>
    <dbReference type="NCBI Taxonomy" id="1224511"/>
    <lineage>
        <taxon>Bacteria</taxon>
        <taxon>Pseudomonadati</taxon>
        <taxon>Pseudomonadota</taxon>
        <taxon>Betaproteobacteria</taxon>
        <taxon>Burkholderiales</taxon>
        <taxon>Oxalobacteraceae</taxon>
        <taxon>Noviherbaspirillum</taxon>
    </lineage>
</organism>
<dbReference type="RefSeq" id="WP_283440506.1">
    <property type="nucleotide sequence ID" value="NZ_FXUL01000001.1"/>
</dbReference>